<dbReference type="InterPro" id="IPR016181">
    <property type="entry name" value="Acyl_CoA_acyltransferase"/>
</dbReference>
<accession>A0A9W4JY95</accession>
<dbReference type="OrthoDB" id="26184at2759"/>
<reference evidence="2" key="1">
    <citation type="submission" date="2021-07" db="EMBL/GenBank/DDBJ databases">
        <authorList>
            <person name="Branca A.L. A."/>
        </authorList>
    </citation>
    <scope>NUCLEOTIDE SEQUENCE</scope>
</reference>
<dbReference type="EMBL" id="CAJVPD010000302">
    <property type="protein sequence ID" value="CAG8428649.1"/>
    <property type="molecule type" value="Genomic_DNA"/>
</dbReference>
<name>A0A9W4JY95_9EURO</name>
<dbReference type="PANTHER" id="PTHR42791:SF17">
    <property type="entry name" value="ACETYLTRANSFERASE, GNAT FAMILY FAMILY (AFU_ORTHOLOGUE AFUA_8G05690)"/>
    <property type="match status" value="1"/>
</dbReference>
<evidence type="ECO:0000259" key="1">
    <source>
        <dbReference type="PROSITE" id="PS51186"/>
    </source>
</evidence>
<dbReference type="PROSITE" id="PS51186">
    <property type="entry name" value="GNAT"/>
    <property type="match status" value="1"/>
</dbReference>
<evidence type="ECO:0000313" key="2">
    <source>
        <dbReference type="EMBL" id="CAG8428649.1"/>
    </source>
</evidence>
<sequence>MSFEIQEAVPADAGELTQIFFATFGGDFNRTMFPQTPDVTAWWERKFESQARQTLAKEGNEVLLKIMDNEGAIAAFAKWGQPVHAGSDLQEDEPAAWAPSSDKDLCERFFSGMDAQHHNWMEKRPHYYLNMLGVHPSQQGRGLASKLLRWGLTRADAEGLEVYLSASPEGKPMYEKYGFRTVESFSPFPDYVQEAMIRPATIQ</sequence>
<dbReference type="PANTHER" id="PTHR42791">
    <property type="entry name" value="GNAT FAMILY ACETYLTRANSFERASE"/>
    <property type="match status" value="1"/>
</dbReference>
<protein>
    <recommendedName>
        <fullName evidence="1">N-acetyltransferase domain-containing protein</fullName>
    </recommendedName>
</protein>
<dbReference type="Gene3D" id="3.40.630.30">
    <property type="match status" value="1"/>
</dbReference>
<dbReference type="InterPro" id="IPR000182">
    <property type="entry name" value="GNAT_dom"/>
</dbReference>
<gene>
    <name evidence="2" type="ORF">PSALAMII_LOCUS10642</name>
</gene>
<proteinExistence type="predicted"/>
<dbReference type="Proteomes" id="UP001152592">
    <property type="component" value="Unassembled WGS sequence"/>
</dbReference>
<dbReference type="AlphaFoldDB" id="A0A9W4JY95"/>
<evidence type="ECO:0000313" key="3">
    <source>
        <dbReference type="Proteomes" id="UP001152592"/>
    </source>
</evidence>
<organism evidence="2 3">
    <name type="scientific">Penicillium salamii</name>
    <dbReference type="NCBI Taxonomy" id="1612424"/>
    <lineage>
        <taxon>Eukaryota</taxon>
        <taxon>Fungi</taxon>
        <taxon>Dikarya</taxon>
        <taxon>Ascomycota</taxon>
        <taxon>Pezizomycotina</taxon>
        <taxon>Eurotiomycetes</taxon>
        <taxon>Eurotiomycetidae</taxon>
        <taxon>Eurotiales</taxon>
        <taxon>Aspergillaceae</taxon>
        <taxon>Penicillium</taxon>
    </lineage>
</organism>
<dbReference type="CDD" id="cd04301">
    <property type="entry name" value="NAT_SF"/>
    <property type="match status" value="1"/>
</dbReference>
<dbReference type="SUPFAM" id="SSF55729">
    <property type="entry name" value="Acyl-CoA N-acyltransferases (Nat)"/>
    <property type="match status" value="1"/>
</dbReference>
<dbReference type="InterPro" id="IPR052523">
    <property type="entry name" value="Trichothecene_AcTrans"/>
</dbReference>
<dbReference type="Pfam" id="PF13673">
    <property type="entry name" value="Acetyltransf_10"/>
    <property type="match status" value="1"/>
</dbReference>
<comment type="caution">
    <text evidence="2">The sequence shown here is derived from an EMBL/GenBank/DDBJ whole genome shotgun (WGS) entry which is preliminary data.</text>
</comment>
<dbReference type="GO" id="GO:0016747">
    <property type="term" value="F:acyltransferase activity, transferring groups other than amino-acyl groups"/>
    <property type="evidence" value="ECO:0007669"/>
    <property type="project" value="InterPro"/>
</dbReference>
<feature type="domain" description="N-acetyltransferase" evidence="1">
    <location>
        <begin position="3"/>
        <end position="201"/>
    </location>
</feature>